<keyword evidence="1" id="KW-0812">Transmembrane</keyword>
<sequence>MIAAETGWHNLGIFIWFLLYFYYKNIQNYFRLKGSEYRYLPLGIIGGLSAIYVQSTLEWALKQTNNFYQLMFIFALIGVVSRLIENEKEKNEN</sequence>
<feature type="transmembrane region" description="Helical" evidence="1">
    <location>
        <begin position="39"/>
        <end position="61"/>
    </location>
</feature>
<feature type="transmembrane region" description="Helical" evidence="1">
    <location>
        <begin position="6"/>
        <end position="23"/>
    </location>
</feature>
<gene>
    <name evidence="2" type="ORF">MNB_SM-4-616</name>
</gene>
<keyword evidence="1" id="KW-1133">Transmembrane helix</keyword>
<organism evidence="2">
    <name type="scientific">hydrothermal vent metagenome</name>
    <dbReference type="NCBI Taxonomy" id="652676"/>
    <lineage>
        <taxon>unclassified sequences</taxon>
        <taxon>metagenomes</taxon>
        <taxon>ecological metagenomes</taxon>
    </lineage>
</organism>
<keyword evidence="1" id="KW-0472">Membrane</keyword>
<name>A0A1W1CWN0_9ZZZZ</name>
<reference evidence="2" key="1">
    <citation type="submission" date="2016-10" db="EMBL/GenBank/DDBJ databases">
        <authorList>
            <person name="de Groot N.N."/>
        </authorList>
    </citation>
    <scope>NUCLEOTIDE SEQUENCE</scope>
</reference>
<evidence type="ECO:0000313" key="2">
    <source>
        <dbReference type="EMBL" id="SFV70072.1"/>
    </source>
</evidence>
<protein>
    <submittedName>
        <fullName evidence="2">Uncharacterized protein</fullName>
    </submittedName>
</protein>
<feature type="transmembrane region" description="Helical" evidence="1">
    <location>
        <begin position="67"/>
        <end position="84"/>
    </location>
</feature>
<dbReference type="EMBL" id="FPHF01000119">
    <property type="protein sequence ID" value="SFV70072.1"/>
    <property type="molecule type" value="Genomic_DNA"/>
</dbReference>
<accession>A0A1W1CWN0</accession>
<dbReference type="AlphaFoldDB" id="A0A1W1CWN0"/>
<proteinExistence type="predicted"/>
<evidence type="ECO:0000256" key="1">
    <source>
        <dbReference type="SAM" id="Phobius"/>
    </source>
</evidence>